<comment type="caution">
    <text evidence="3">The sequence shown here is derived from an EMBL/GenBank/DDBJ whole genome shotgun (WGS) entry which is preliminary data.</text>
</comment>
<protein>
    <recommendedName>
        <fullName evidence="5">SMODS and SLOG-associating 2TM effector domain-containing protein</fullName>
    </recommendedName>
</protein>
<organism evidence="3 4">
    <name type="scientific">Apiospora saccharicola</name>
    <dbReference type="NCBI Taxonomy" id="335842"/>
    <lineage>
        <taxon>Eukaryota</taxon>
        <taxon>Fungi</taxon>
        <taxon>Dikarya</taxon>
        <taxon>Ascomycota</taxon>
        <taxon>Pezizomycotina</taxon>
        <taxon>Sordariomycetes</taxon>
        <taxon>Xylariomycetidae</taxon>
        <taxon>Amphisphaeriales</taxon>
        <taxon>Apiosporaceae</taxon>
        <taxon>Apiospora</taxon>
    </lineage>
</organism>
<keyword evidence="2" id="KW-0812">Transmembrane</keyword>
<evidence type="ECO:0000313" key="3">
    <source>
        <dbReference type="EMBL" id="KAK8046227.1"/>
    </source>
</evidence>
<proteinExistence type="predicted"/>
<evidence type="ECO:0000256" key="1">
    <source>
        <dbReference type="SAM" id="MobiDB-lite"/>
    </source>
</evidence>
<evidence type="ECO:0008006" key="5">
    <source>
        <dbReference type="Google" id="ProtNLM"/>
    </source>
</evidence>
<accession>A0ABR1TI02</accession>
<keyword evidence="2" id="KW-1133">Transmembrane helix</keyword>
<evidence type="ECO:0000256" key="2">
    <source>
        <dbReference type="SAM" id="Phobius"/>
    </source>
</evidence>
<dbReference type="EMBL" id="JAQQWM010000009">
    <property type="protein sequence ID" value="KAK8046227.1"/>
    <property type="molecule type" value="Genomic_DNA"/>
</dbReference>
<feature type="region of interest" description="Disordered" evidence="1">
    <location>
        <begin position="141"/>
        <end position="163"/>
    </location>
</feature>
<dbReference type="Proteomes" id="UP001446871">
    <property type="component" value="Unassembled WGS sequence"/>
</dbReference>
<sequence>MALFADPQQLQEQTQHILTATTSWAAEIQSTLAGIKGNTSQVFFWSMFAGLGVAATVTLWTLNRLHDQLKELNYHQVVYRDMWIDERNLMHRQIRATEDFQYEELQKTQQQWGLGEKNKREIMTQMLRNQQDLNNALAGGASAAAASRGPMRQQVGIPRRGDPGYEEFREDLINFSQAMYMAKERGDRGSGSNGGMEEVM</sequence>
<feature type="transmembrane region" description="Helical" evidence="2">
    <location>
        <begin position="42"/>
        <end position="62"/>
    </location>
</feature>
<gene>
    <name evidence="3" type="ORF">PG996_014291</name>
</gene>
<keyword evidence="4" id="KW-1185">Reference proteome</keyword>
<reference evidence="3 4" key="1">
    <citation type="submission" date="2023-01" db="EMBL/GenBank/DDBJ databases">
        <title>Analysis of 21 Apiospora genomes using comparative genomics revels a genus with tremendous synthesis potential of carbohydrate active enzymes and secondary metabolites.</title>
        <authorList>
            <person name="Sorensen T."/>
        </authorList>
    </citation>
    <scope>NUCLEOTIDE SEQUENCE [LARGE SCALE GENOMIC DNA]</scope>
    <source>
        <strain evidence="3 4">CBS 83171</strain>
    </source>
</reference>
<evidence type="ECO:0000313" key="4">
    <source>
        <dbReference type="Proteomes" id="UP001446871"/>
    </source>
</evidence>
<keyword evidence="2" id="KW-0472">Membrane</keyword>
<name>A0ABR1TI02_9PEZI</name>